<organism evidence="2 3">
    <name type="scientific">Sphingomonas brevis</name>
    <dbReference type="NCBI Taxonomy" id="2908206"/>
    <lineage>
        <taxon>Bacteria</taxon>
        <taxon>Pseudomonadati</taxon>
        <taxon>Pseudomonadota</taxon>
        <taxon>Alphaproteobacteria</taxon>
        <taxon>Sphingomonadales</taxon>
        <taxon>Sphingomonadaceae</taxon>
        <taxon>Sphingomonas</taxon>
    </lineage>
</organism>
<proteinExistence type="predicted"/>
<protein>
    <submittedName>
        <fullName evidence="2">Uncharacterized protein</fullName>
    </submittedName>
</protein>
<reference evidence="2" key="1">
    <citation type="submission" date="2022-05" db="EMBL/GenBank/DDBJ databases">
        <authorList>
            <person name="Jo J.-H."/>
            <person name="Im W.-T."/>
        </authorList>
    </citation>
    <scope>NUCLEOTIDE SEQUENCE</scope>
    <source>
        <strain evidence="2">RB56-2</strain>
    </source>
</reference>
<evidence type="ECO:0000313" key="2">
    <source>
        <dbReference type="EMBL" id="MCL6741338.1"/>
    </source>
</evidence>
<keyword evidence="3" id="KW-1185">Reference proteome</keyword>
<sequence>MTRFATLIAVAAFAGTPAAAATYSAKPLAAPTATKIAGKDIGWSCSGGLCKGATDSSRPLMICQDLAKHAGRLESFVADGRALSTADLDKCNARAAAPTALAHAN</sequence>
<keyword evidence="1" id="KW-0732">Signal</keyword>
<accession>A0ABT0SAE8</accession>
<comment type="caution">
    <text evidence="2">The sequence shown here is derived from an EMBL/GenBank/DDBJ whole genome shotgun (WGS) entry which is preliminary data.</text>
</comment>
<feature type="signal peptide" evidence="1">
    <location>
        <begin position="1"/>
        <end position="20"/>
    </location>
</feature>
<evidence type="ECO:0000313" key="3">
    <source>
        <dbReference type="Proteomes" id="UP001165383"/>
    </source>
</evidence>
<dbReference type="Proteomes" id="UP001165383">
    <property type="component" value="Unassembled WGS sequence"/>
</dbReference>
<dbReference type="NCBIfam" id="NF047636">
    <property type="entry name" value="CC_3452_fam"/>
    <property type="match status" value="1"/>
</dbReference>
<dbReference type="RefSeq" id="WP_249915731.1">
    <property type="nucleotide sequence ID" value="NZ_JAMGBB010000001.1"/>
</dbReference>
<dbReference type="EMBL" id="JAMGBB010000001">
    <property type="protein sequence ID" value="MCL6741338.1"/>
    <property type="molecule type" value="Genomic_DNA"/>
</dbReference>
<dbReference type="InterPro" id="IPR058067">
    <property type="entry name" value="CC_3452-like"/>
</dbReference>
<name>A0ABT0SAE8_9SPHN</name>
<dbReference type="Pfam" id="PF26624">
    <property type="entry name" value="DUF8200"/>
    <property type="match status" value="1"/>
</dbReference>
<feature type="chain" id="PRO_5045091396" evidence="1">
    <location>
        <begin position="21"/>
        <end position="105"/>
    </location>
</feature>
<evidence type="ECO:0000256" key="1">
    <source>
        <dbReference type="SAM" id="SignalP"/>
    </source>
</evidence>
<gene>
    <name evidence="2" type="ORF">LZ518_09375</name>
</gene>
<dbReference type="InterPro" id="IPR058513">
    <property type="entry name" value="DUF8200"/>
</dbReference>